<name>A0A1H9D9U1_9GAMM</name>
<dbReference type="InterPro" id="IPR031807">
    <property type="entry name" value="HicB-like"/>
</dbReference>
<organism evidence="2 3">
    <name type="scientific">Rosenbergiella nectarea</name>
    <dbReference type="NCBI Taxonomy" id="988801"/>
    <lineage>
        <taxon>Bacteria</taxon>
        <taxon>Pseudomonadati</taxon>
        <taxon>Pseudomonadota</taxon>
        <taxon>Gammaproteobacteria</taxon>
        <taxon>Enterobacterales</taxon>
        <taxon>Erwiniaceae</taxon>
        <taxon>Rosenbergiella</taxon>
    </lineage>
</organism>
<dbReference type="Proteomes" id="UP000242515">
    <property type="component" value="Unassembled WGS sequence"/>
</dbReference>
<protein>
    <submittedName>
        <fullName evidence="2">HicB_like antitoxin of toxin-antitoxin system</fullName>
    </submittedName>
</protein>
<reference evidence="3" key="1">
    <citation type="submission" date="2016-10" db="EMBL/GenBank/DDBJ databases">
        <authorList>
            <person name="Varghese N."/>
            <person name="Submissions S."/>
        </authorList>
    </citation>
    <scope>NUCLEOTIDE SEQUENCE [LARGE SCALE GENOMIC DNA]</scope>
    <source>
        <strain evidence="3">8N4</strain>
    </source>
</reference>
<dbReference type="EMBL" id="FOGC01000001">
    <property type="protein sequence ID" value="SEQ10097.1"/>
    <property type="molecule type" value="Genomic_DNA"/>
</dbReference>
<evidence type="ECO:0000259" key="1">
    <source>
        <dbReference type="Pfam" id="PF15919"/>
    </source>
</evidence>
<dbReference type="Pfam" id="PF15919">
    <property type="entry name" value="HicB_lk_antitox"/>
    <property type="match status" value="1"/>
</dbReference>
<dbReference type="RefSeq" id="WP_092671410.1">
    <property type="nucleotide sequence ID" value="NZ_FOGC01000001.1"/>
</dbReference>
<dbReference type="AlphaFoldDB" id="A0A1H9D9U1"/>
<keyword evidence="3" id="KW-1185">Reference proteome</keyword>
<evidence type="ECO:0000313" key="3">
    <source>
        <dbReference type="Proteomes" id="UP000242515"/>
    </source>
</evidence>
<evidence type="ECO:0000313" key="2">
    <source>
        <dbReference type="EMBL" id="SEQ10097.1"/>
    </source>
</evidence>
<gene>
    <name evidence="2" type="ORF">SAMN05216522_101195</name>
</gene>
<accession>A0A1H9D9U1</accession>
<dbReference type="OrthoDB" id="9807959at2"/>
<sequence length="149" mass="16797">MFFTVGIETPHEANTAYGLSIPTFDKYGYGCVSAADEQADIPVMAREAILTIIEEIMLAGTYSIEEITDDGVASYSKSVDYRHCETWFMLDIDLSLFEGKQQRLNITLPDILVKRIDGFVAGHRLDYKDRSHFLAQAARRELANRIVKA</sequence>
<feature type="domain" description="HicB-like antitoxin of toxin-antitoxin system" evidence="1">
    <location>
        <begin position="5"/>
        <end position="138"/>
    </location>
</feature>
<proteinExistence type="predicted"/>
<dbReference type="CDD" id="cd22231">
    <property type="entry name" value="RHH_NikR_HicB-like"/>
    <property type="match status" value="1"/>
</dbReference>